<proteinExistence type="predicted"/>
<feature type="region of interest" description="Disordered" evidence="1">
    <location>
        <begin position="214"/>
        <end position="329"/>
    </location>
</feature>
<gene>
    <name evidence="2" type="ORF">C2E21_7548</name>
</gene>
<name>A0A2P6TH93_CHLSO</name>
<feature type="compositionally biased region" description="Gly residues" evidence="1">
    <location>
        <begin position="272"/>
        <end position="294"/>
    </location>
</feature>
<dbReference type="SUPFAM" id="SSF57850">
    <property type="entry name" value="RING/U-box"/>
    <property type="match status" value="1"/>
</dbReference>
<evidence type="ECO:0000256" key="1">
    <source>
        <dbReference type="SAM" id="MobiDB-lite"/>
    </source>
</evidence>
<dbReference type="AlphaFoldDB" id="A0A2P6TH93"/>
<organism evidence="2 3">
    <name type="scientific">Chlorella sorokiniana</name>
    <name type="common">Freshwater green alga</name>
    <dbReference type="NCBI Taxonomy" id="3076"/>
    <lineage>
        <taxon>Eukaryota</taxon>
        <taxon>Viridiplantae</taxon>
        <taxon>Chlorophyta</taxon>
        <taxon>core chlorophytes</taxon>
        <taxon>Trebouxiophyceae</taxon>
        <taxon>Chlorellales</taxon>
        <taxon>Chlorellaceae</taxon>
        <taxon>Chlorella clade</taxon>
        <taxon>Chlorella</taxon>
    </lineage>
</organism>
<dbReference type="InterPro" id="IPR013083">
    <property type="entry name" value="Znf_RING/FYVE/PHD"/>
</dbReference>
<dbReference type="Pfam" id="PF13920">
    <property type="entry name" value="zf-C3HC4_3"/>
    <property type="match status" value="1"/>
</dbReference>
<evidence type="ECO:0000313" key="2">
    <source>
        <dbReference type="EMBL" id="PRW33662.1"/>
    </source>
</evidence>
<keyword evidence="3" id="KW-1185">Reference proteome</keyword>
<sequence length="389" mass="40885">MRIGVVAWAGRTPSAATLRVFGGSLDTGGRRFFSLPSPCTQQWGHIVCIASNEVSSRDPSVQLHTSRDGKVLELTYPCRTGNLVGAGIDFTCTELSVDHPTDRAAPALPPQPLILCAALLMAEAESDLGRDHCWIVAKSVLLDSPASEPEALLEQVAAAAAAALARGQASGCLPLAEHKALCILLNKRWRCSLQDIVASFEERFAEFRDLLPAARDSSSDAGSSRGGSSSRGSGSSSDDEDDLYSGGGGEGRRRRSEGGSSSSREDDSSAPEGGGSGGREGGSGGGGREGGGSSGSAEQERPTTSAAAGAAAPAAGSPQPGSPRAEQDGEQEDMCIICMERPITHGYLHRGTVHRYLCEECTRRSRQHNQYRCPICKQWIEDIVRVYGP</sequence>
<dbReference type="Proteomes" id="UP000239899">
    <property type="component" value="Unassembled WGS sequence"/>
</dbReference>
<reference evidence="2 3" key="1">
    <citation type="journal article" date="2018" name="Plant J.">
        <title>Genome sequences of Chlorella sorokiniana UTEX 1602 and Micractinium conductrix SAG 241.80: implications to maltose excretion by a green alga.</title>
        <authorList>
            <person name="Arriola M.B."/>
            <person name="Velmurugan N."/>
            <person name="Zhang Y."/>
            <person name="Plunkett M.H."/>
            <person name="Hondzo H."/>
            <person name="Barney B.M."/>
        </authorList>
    </citation>
    <scope>NUCLEOTIDE SEQUENCE [LARGE SCALE GENOMIC DNA]</scope>
    <source>
        <strain evidence="3">UTEX 1602</strain>
    </source>
</reference>
<dbReference type="Gene3D" id="3.30.40.10">
    <property type="entry name" value="Zinc/RING finger domain, C3HC4 (zinc finger)"/>
    <property type="match status" value="1"/>
</dbReference>
<protein>
    <submittedName>
        <fullName evidence="2">E3 ubiquitin-ligase Mdm2-like</fullName>
    </submittedName>
</protein>
<comment type="caution">
    <text evidence="2">The sequence shown here is derived from an EMBL/GenBank/DDBJ whole genome shotgun (WGS) entry which is preliminary data.</text>
</comment>
<feature type="compositionally biased region" description="Low complexity" evidence="1">
    <location>
        <begin position="215"/>
        <end position="236"/>
    </location>
</feature>
<dbReference type="GO" id="GO:0016874">
    <property type="term" value="F:ligase activity"/>
    <property type="evidence" value="ECO:0007669"/>
    <property type="project" value="UniProtKB-KW"/>
</dbReference>
<accession>A0A2P6TH93</accession>
<evidence type="ECO:0000313" key="3">
    <source>
        <dbReference type="Proteomes" id="UP000239899"/>
    </source>
</evidence>
<feature type="compositionally biased region" description="Low complexity" evidence="1">
    <location>
        <begin position="305"/>
        <end position="324"/>
    </location>
</feature>
<dbReference type="OrthoDB" id="543902at2759"/>
<dbReference type="EMBL" id="LHPG02000016">
    <property type="protein sequence ID" value="PRW33662.1"/>
    <property type="molecule type" value="Genomic_DNA"/>
</dbReference>